<protein>
    <submittedName>
        <fullName evidence="1">Uncharacterized protein</fullName>
    </submittedName>
</protein>
<keyword evidence="2" id="KW-1185">Reference proteome</keyword>
<gene>
    <name evidence="1" type="ORF">PPYR_02148</name>
</gene>
<sequence length="141" mass="16368">MPPELLSSISNIFLFALFHSVDRNEFGNKAVFKEVLTELTFLQEVGIKVTVDEKEEIIYFKSLKPKCHLIHYPRIFNECGPLVHLWAMRSEQKHRESKMTSNVSGNFKNILQTITTKCQLKLCHQIFSQFEVVENIILGKV</sequence>
<accession>A0A5N4B6I9</accession>
<dbReference type="Proteomes" id="UP000327044">
    <property type="component" value="Unassembled WGS sequence"/>
</dbReference>
<dbReference type="AlphaFoldDB" id="A0A5N4B6I9"/>
<evidence type="ECO:0000313" key="2">
    <source>
        <dbReference type="Proteomes" id="UP000327044"/>
    </source>
</evidence>
<evidence type="ECO:0000313" key="1">
    <source>
        <dbReference type="EMBL" id="KAB0805178.1"/>
    </source>
</evidence>
<reference evidence="1 2" key="1">
    <citation type="journal article" date="2018" name="Elife">
        <title>Firefly genomes illuminate parallel origins of bioluminescence in beetles.</title>
        <authorList>
            <person name="Fallon T.R."/>
            <person name="Lower S.E."/>
            <person name="Chang C.H."/>
            <person name="Bessho-Uehara M."/>
            <person name="Martin G.J."/>
            <person name="Bewick A.J."/>
            <person name="Behringer M."/>
            <person name="Debat H.J."/>
            <person name="Wong I."/>
            <person name="Day J.C."/>
            <person name="Suvorov A."/>
            <person name="Silva C.J."/>
            <person name="Stanger-Hall K.F."/>
            <person name="Hall D.W."/>
            <person name="Schmitz R.J."/>
            <person name="Nelson D.R."/>
            <person name="Lewis S.M."/>
            <person name="Shigenobu S."/>
            <person name="Bybee S.M."/>
            <person name="Larracuente A.M."/>
            <person name="Oba Y."/>
            <person name="Weng J.K."/>
        </authorList>
    </citation>
    <scope>NUCLEOTIDE SEQUENCE [LARGE SCALE GENOMIC DNA]</scope>
    <source>
        <strain evidence="1">1611_PpyrPB1</strain>
        <tissue evidence="1">Whole body</tissue>
    </source>
</reference>
<proteinExistence type="predicted"/>
<dbReference type="EMBL" id="VVIM01000001">
    <property type="protein sequence ID" value="KAB0805178.1"/>
    <property type="molecule type" value="Genomic_DNA"/>
</dbReference>
<organism evidence="1 2">
    <name type="scientific">Photinus pyralis</name>
    <name type="common">Common eastern firefly</name>
    <name type="synonym">Lampyris pyralis</name>
    <dbReference type="NCBI Taxonomy" id="7054"/>
    <lineage>
        <taxon>Eukaryota</taxon>
        <taxon>Metazoa</taxon>
        <taxon>Ecdysozoa</taxon>
        <taxon>Arthropoda</taxon>
        <taxon>Hexapoda</taxon>
        <taxon>Insecta</taxon>
        <taxon>Pterygota</taxon>
        <taxon>Neoptera</taxon>
        <taxon>Endopterygota</taxon>
        <taxon>Coleoptera</taxon>
        <taxon>Polyphaga</taxon>
        <taxon>Elateriformia</taxon>
        <taxon>Elateroidea</taxon>
        <taxon>Lampyridae</taxon>
        <taxon>Lampyrinae</taxon>
        <taxon>Photinus</taxon>
    </lineage>
</organism>
<comment type="caution">
    <text evidence="1">The sequence shown here is derived from an EMBL/GenBank/DDBJ whole genome shotgun (WGS) entry which is preliminary data.</text>
</comment>
<dbReference type="InParanoid" id="A0A5N4B6I9"/>
<name>A0A5N4B6I9_PHOPY</name>